<keyword evidence="6" id="KW-1185">Reference proteome</keyword>
<keyword evidence="3" id="KW-0862">Zinc</keyword>
<name>A0ABT1D102_9PROT</name>
<gene>
    <name evidence="5" type="ORF">JYK14_03985</name>
</gene>
<evidence type="ECO:0000256" key="2">
    <source>
        <dbReference type="ARBA" id="ARBA00022723"/>
    </source>
</evidence>
<protein>
    <submittedName>
        <fullName evidence="5">GFA family protein</fullName>
    </submittedName>
</protein>
<reference evidence="5 6" key="1">
    <citation type="submission" date="2021-12" db="EMBL/GenBank/DDBJ databases">
        <title>Siccirubricoccus leaddurans sp. nov., a high concentration Zn2+ tolerance bacterium.</title>
        <authorList>
            <person name="Cao Y."/>
        </authorList>
    </citation>
    <scope>NUCLEOTIDE SEQUENCE [LARGE SCALE GENOMIC DNA]</scope>
    <source>
        <strain evidence="5 6">KC 17139</strain>
    </source>
</reference>
<dbReference type="Proteomes" id="UP001523392">
    <property type="component" value="Unassembled WGS sequence"/>
</dbReference>
<evidence type="ECO:0000256" key="1">
    <source>
        <dbReference type="ARBA" id="ARBA00005495"/>
    </source>
</evidence>
<organism evidence="5 6">
    <name type="scientific">Siccirubricoccus soli</name>
    <dbReference type="NCBI Taxonomy" id="2899147"/>
    <lineage>
        <taxon>Bacteria</taxon>
        <taxon>Pseudomonadati</taxon>
        <taxon>Pseudomonadota</taxon>
        <taxon>Alphaproteobacteria</taxon>
        <taxon>Acetobacterales</taxon>
        <taxon>Roseomonadaceae</taxon>
        <taxon>Siccirubricoccus</taxon>
    </lineage>
</organism>
<keyword evidence="2" id="KW-0479">Metal-binding</keyword>
<dbReference type="Pfam" id="PF04828">
    <property type="entry name" value="GFA"/>
    <property type="match status" value="1"/>
</dbReference>
<evidence type="ECO:0000259" key="4">
    <source>
        <dbReference type="Pfam" id="PF04828"/>
    </source>
</evidence>
<comment type="caution">
    <text evidence="5">The sequence shown here is derived from an EMBL/GenBank/DDBJ whole genome shotgun (WGS) entry which is preliminary data.</text>
</comment>
<sequence>MARSRFRRLAGAEALRDFESSPGKLRRFCGRCGTHMLAERPAEPHVVLRVATLDDDPGLRPVLHVWTTHDVPWLSEETLAPRHPEWPPGR</sequence>
<accession>A0ABT1D102</accession>
<comment type="similarity">
    <text evidence="1">Belongs to the Gfa family.</text>
</comment>
<proteinExistence type="inferred from homology"/>
<dbReference type="Gene3D" id="3.90.1590.10">
    <property type="entry name" value="glutathione-dependent formaldehyde- activating enzyme (gfa)"/>
    <property type="match status" value="1"/>
</dbReference>
<evidence type="ECO:0000256" key="3">
    <source>
        <dbReference type="ARBA" id="ARBA00022833"/>
    </source>
</evidence>
<dbReference type="InterPro" id="IPR006913">
    <property type="entry name" value="CENP-V/GFA"/>
</dbReference>
<dbReference type="SUPFAM" id="SSF51316">
    <property type="entry name" value="Mss4-like"/>
    <property type="match status" value="1"/>
</dbReference>
<feature type="domain" description="CENP-V/GFA" evidence="4">
    <location>
        <begin position="3"/>
        <end position="68"/>
    </location>
</feature>
<evidence type="ECO:0000313" key="6">
    <source>
        <dbReference type="Proteomes" id="UP001523392"/>
    </source>
</evidence>
<dbReference type="EMBL" id="JAFIRR010000023">
    <property type="protein sequence ID" value="MCO6415337.1"/>
    <property type="molecule type" value="Genomic_DNA"/>
</dbReference>
<evidence type="ECO:0000313" key="5">
    <source>
        <dbReference type="EMBL" id="MCO6415337.1"/>
    </source>
</evidence>
<dbReference type="InterPro" id="IPR011057">
    <property type="entry name" value="Mss4-like_sf"/>
</dbReference>